<dbReference type="PhylomeDB" id="A7TLK8"/>
<evidence type="ECO:0000313" key="3">
    <source>
        <dbReference type="Proteomes" id="UP000000267"/>
    </source>
</evidence>
<dbReference type="OrthoDB" id="4067097at2759"/>
<protein>
    <submittedName>
        <fullName evidence="2">Uncharacterized protein</fullName>
    </submittedName>
</protein>
<dbReference type="RefSeq" id="XP_001644752.1">
    <property type="nucleotide sequence ID" value="XM_001644702.1"/>
</dbReference>
<sequence>MQLRKRAKTKSCDDHKAEIDEDVKVESENKASIPSEIKLGDSSKETIDKTEKNSVANTDIVGTSYCSFKKPKCVSNITKDKELFVLDGLVQNNKLLQNMFTTHKENYYKDLTCPRFIGYKNFELLRLPSDVEIFERINSQINNLVERQNNSTKSVSNNIYSSPIPKHMNPIKQLSIMDTAKLHNIDISSIKDTIIDSNYSDRLSMKLINKSIDKPFTRVRDNNKLIWPSKQKKRRLKNHGSEEVNSLKSHNSIEDIPWLS</sequence>
<dbReference type="OMA" id="TTHKENY"/>
<dbReference type="HOGENOM" id="CLU_1070380_0_0_1"/>
<dbReference type="Proteomes" id="UP000000267">
    <property type="component" value="Unassembled WGS sequence"/>
</dbReference>
<dbReference type="AlphaFoldDB" id="A7TLK8"/>
<name>A7TLK8_VANPO</name>
<reference evidence="2 3" key="1">
    <citation type="journal article" date="2007" name="Proc. Natl. Acad. Sci. U.S.A.">
        <title>Independent sorting-out of thousands of duplicated gene pairs in two yeast species descended from a whole-genome duplication.</title>
        <authorList>
            <person name="Scannell D.R."/>
            <person name="Frank A.C."/>
            <person name="Conant G.C."/>
            <person name="Byrne K.P."/>
            <person name="Woolfit M."/>
            <person name="Wolfe K.H."/>
        </authorList>
    </citation>
    <scope>NUCLEOTIDE SEQUENCE [LARGE SCALE GENOMIC DNA]</scope>
    <source>
        <strain evidence="3">ATCC 22028 / DSM 70294 / BCRC 21397 / CBS 2163 / NBRC 10782 / NRRL Y-8283 / UCD 57-17</strain>
    </source>
</reference>
<gene>
    <name evidence="2" type="ORF">Kpol_1024p48</name>
</gene>
<accession>A7TLK8</accession>
<evidence type="ECO:0000256" key="1">
    <source>
        <dbReference type="SAM" id="MobiDB-lite"/>
    </source>
</evidence>
<dbReference type="eggNOG" id="ENOG502SDIG">
    <property type="taxonomic scope" value="Eukaryota"/>
</dbReference>
<keyword evidence="3" id="KW-1185">Reference proteome</keyword>
<dbReference type="KEGG" id="vpo:Kpol_1024p48"/>
<evidence type="ECO:0000313" key="2">
    <source>
        <dbReference type="EMBL" id="EDO16894.1"/>
    </source>
</evidence>
<feature type="compositionally biased region" description="Basic and acidic residues" evidence="1">
    <location>
        <begin position="10"/>
        <end position="29"/>
    </location>
</feature>
<feature type="region of interest" description="Disordered" evidence="1">
    <location>
        <begin position="1"/>
        <end position="36"/>
    </location>
</feature>
<dbReference type="EMBL" id="DS480415">
    <property type="protein sequence ID" value="EDO16894.1"/>
    <property type="molecule type" value="Genomic_DNA"/>
</dbReference>
<organism evidence="3">
    <name type="scientific">Vanderwaltozyma polyspora (strain ATCC 22028 / DSM 70294 / BCRC 21397 / CBS 2163 / NBRC 10782 / NRRL Y-8283 / UCD 57-17)</name>
    <name type="common">Kluyveromyces polysporus</name>
    <dbReference type="NCBI Taxonomy" id="436907"/>
    <lineage>
        <taxon>Eukaryota</taxon>
        <taxon>Fungi</taxon>
        <taxon>Dikarya</taxon>
        <taxon>Ascomycota</taxon>
        <taxon>Saccharomycotina</taxon>
        <taxon>Saccharomycetes</taxon>
        <taxon>Saccharomycetales</taxon>
        <taxon>Saccharomycetaceae</taxon>
        <taxon>Vanderwaltozyma</taxon>
    </lineage>
</organism>
<dbReference type="FunCoup" id="A7TLK8">
    <property type="interactions" value="24"/>
</dbReference>
<dbReference type="GeneID" id="5545078"/>
<proteinExistence type="predicted"/>
<dbReference type="InParanoid" id="A7TLK8"/>